<dbReference type="InterPro" id="IPR051125">
    <property type="entry name" value="ABC-4/HrtB_transporter"/>
</dbReference>
<dbReference type="Proteomes" id="UP001154111">
    <property type="component" value="Chromosome"/>
</dbReference>
<keyword evidence="8 11" id="KW-1133">Transmembrane helix</keyword>
<dbReference type="PANTHER" id="PTHR43738">
    <property type="entry name" value="ABC TRANSPORTER, MEMBRANE PROTEIN"/>
    <property type="match status" value="1"/>
</dbReference>
<comment type="subcellular location">
    <subcellularLocation>
        <location evidence="1">Cell membrane</location>
        <topology evidence="1">Multi-pass membrane protein</topology>
    </subcellularLocation>
</comment>
<comment type="function">
    <text evidence="10">Part of the ABC transporter complex hrt involved in hemin import. Responsible for the translocation of the substrate across the membrane.</text>
</comment>
<keyword evidence="7 11" id="KW-0812">Transmembrane</keyword>
<dbReference type="Proteomes" id="UP001154095">
    <property type="component" value="Chromosome"/>
</dbReference>
<accession>A0AAU9VEN1</accession>
<evidence type="ECO:0000313" key="15">
    <source>
        <dbReference type="Proteomes" id="UP001154095"/>
    </source>
</evidence>
<gene>
    <name evidence="13" type="ORF">ERYAMS2_00038</name>
    <name evidence="14" type="ORF">ERYAMS_01596</name>
</gene>
<feature type="transmembrane region" description="Helical" evidence="11">
    <location>
        <begin position="219"/>
        <end position="244"/>
    </location>
</feature>
<organism evidence="13 16">
    <name type="scientific">Erysipelothrix amsterdamensis</name>
    <dbReference type="NCBI Taxonomy" id="2929157"/>
    <lineage>
        <taxon>Bacteria</taxon>
        <taxon>Bacillati</taxon>
        <taxon>Bacillota</taxon>
        <taxon>Erysipelotrichia</taxon>
        <taxon>Erysipelotrichales</taxon>
        <taxon>Erysipelotrichaceae</taxon>
        <taxon>Erysipelothrix</taxon>
    </lineage>
</organism>
<dbReference type="AlphaFoldDB" id="A0AAU9VEN1"/>
<evidence type="ECO:0000256" key="6">
    <source>
        <dbReference type="ARBA" id="ARBA00022475"/>
    </source>
</evidence>
<dbReference type="RefSeq" id="WP_254006908.1">
    <property type="nucleotide sequence ID" value="NZ_OW659477.1"/>
</dbReference>
<evidence type="ECO:0000256" key="10">
    <source>
        <dbReference type="ARBA" id="ARBA00024973"/>
    </source>
</evidence>
<evidence type="ECO:0000313" key="14">
    <source>
        <dbReference type="EMBL" id="CAH2763706.1"/>
    </source>
</evidence>
<protein>
    <recommendedName>
        <fullName evidence="4">Putative hemin transport system permease protein HrtB</fullName>
    </recommendedName>
</protein>
<evidence type="ECO:0000256" key="11">
    <source>
        <dbReference type="SAM" id="Phobius"/>
    </source>
</evidence>
<feature type="transmembrane region" description="Helical" evidence="11">
    <location>
        <begin position="265"/>
        <end position="287"/>
    </location>
</feature>
<evidence type="ECO:0000256" key="8">
    <source>
        <dbReference type="ARBA" id="ARBA00022989"/>
    </source>
</evidence>
<sequence length="339" mass="37267">MYLAIKEIKKEKGRFAMIVLVMTFIAYLVFFLSSLAYGLASINRTAIDHWQFDTVILNKEANKNALASSISNQQIEKMDSDVEDALRIRGITLDLSDEQSDVILLGAAPSRYSKIVTLKEGHYPQSGKEILITEDIGVANQLNVGDRLSIPKYGDYQISGITPSSNYNTRPVLYTTLDGSQLESGDPYNMIISTRPDDEHEVVTKPELIDNLPGYKAQILTFGLMIGALSIISALIIGVFMYILTMQKKPIFGILKVQGFKNKTIMGSIIIQTLILMSLGLGLGLIASELTCMVLKNMVPVATYVPLSLGVTIAMLGFSMLGSLFSTRIILKIDPLKSL</sequence>
<evidence type="ECO:0000256" key="2">
    <source>
        <dbReference type="ARBA" id="ARBA00008697"/>
    </source>
</evidence>
<feature type="transmembrane region" description="Helical" evidence="11">
    <location>
        <begin position="307"/>
        <end position="331"/>
    </location>
</feature>
<evidence type="ECO:0000256" key="3">
    <source>
        <dbReference type="ARBA" id="ARBA00011131"/>
    </source>
</evidence>
<keyword evidence="15" id="KW-1185">Reference proteome</keyword>
<proteinExistence type="inferred from homology"/>
<name>A0AAU9VEN1_9FIRM</name>
<evidence type="ECO:0000313" key="16">
    <source>
        <dbReference type="Proteomes" id="UP001154111"/>
    </source>
</evidence>
<dbReference type="InterPro" id="IPR003838">
    <property type="entry name" value="ABC3_permease_C"/>
</dbReference>
<evidence type="ECO:0000313" key="13">
    <source>
        <dbReference type="EMBL" id="CAH2760415.1"/>
    </source>
</evidence>
<keyword evidence="5" id="KW-0813">Transport</keyword>
<feature type="domain" description="ABC3 transporter permease C-terminal" evidence="12">
    <location>
        <begin position="224"/>
        <end position="335"/>
    </location>
</feature>
<comment type="subunit">
    <text evidence="3">The complex is composed of two ATP-binding proteins (HrtA), two transmembrane proteins (HrtB) and a solute-binding protein.</text>
</comment>
<keyword evidence="6" id="KW-1003">Cell membrane</keyword>
<feature type="transmembrane region" description="Helical" evidence="11">
    <location>
        <begin position="15"/>
        <end position="39"/>
    </location>
</feature>
<dbReference type="PANTHER" id="PTHR43738:SF1">
    <property type="entry name" value="HEMIN TRANSPORT SYSTEM PERMEASE PROTEIN HRTB-RELATED"/>
    <property type="match status" value="1"/>
</dbReference>
<dbReference type="GO" id="GO:0005886">
    <property type="term" value="C:plasma membrane"/>
    <property type="evidence" value="ECO:0007669"/>
    <property type="project" value="UniProtKB-SubCell"/>
</dbReference>
<evidence type="ECO:0000259" key="12">
    <source>
        <dbReference type="Pfam" id="PF02687"/>
    </source>
</evidence>
<dbReference type="Pfam" id="PF02687">
    <property type="entry name" value="FtsX"/>
    <property type="match status" value="1"/>
</dbReference>
<keyword evidence="9 11" id="KW-0472">Membrane</keyword>
<evidence type="ECO:0000256" key="7">
    <source>
        <dbReference type="ARBA" id="ARBA00022692"/>
    </source>
</evidence>
<evidence type="ECO:0000256" key="1">
    <source>
        <dbReference type="ARBA" id="ARBA00004651"/>
    </source>
</evidence>
<dbReference type="EMBL" id="OW659477">
    <property type="protein sequence ID" value="CAH2760415.1"/>
    <property type="molecule type" value="Genomic_DNA"/>
</dbReference>
<comment type="similarity">
    <text evidence="2">Belongs to the ABC-4 integral membrane protein family. HrtB subfamily.</text>
</comment>
<evidence type="ECO:0000256" key="5">
    <source>
        <dbReference type="ARBA" id="ARBA00022448"/>
    </source>
</evidence>
<evidence type="ECO:0000256" key="4">
    <source>
        <dbReference type="ARBA" id="ARBA00016962"/>
    </source>
</evidence>
<reference evidence="13" key="1">
    <citation type="submission" date="2022-04" db="EMBL/GenBank/DDBJ databases">
        <authorList>
            <person name="Forde T."/>
        </authorList>
    </citation>
    <scope>NUCLEOTIDE SEQUENCE</scope>
    <source>
        <strain evidence="13">A18Y016a</strain>
        <strain evidence="14">A18Y020d</strain>
    </source>
</reference>
<evidence type="ECO:0000256" key="9">
    <source>
        <dbReference type="ARBA" id="ARBA00023136"/>
    </source>
</evidence>
<dbReference type="EMBL" id="OW659496">
    <property type="protein sequence ID" value="CAH2763706.1"/>
    <property type="molecule type" value="Genomic_DNA"/>
</dbReference>